<dbReference type="InterPro" id="IPR003661">
    <property type="entry name" value="HisK_dim/P_dom"/>
</dbReference>
<name>A0A0F9B9B6_9ZZZZ</name>
<proteinExistence type="predicted"/>
<organism evidence="2">
    <name type="scientific">marine sediment metagenome</name>
    <dbReference type="NCBI Taxonomy" id="412755"/>
    <lineage>
        <taxon>unclassified sequences</taxon>
        <taxon>metagenomes</taxon>
        <taxon>ecological metagenomes</taxon>
    </lineage>
</organism>
<accession>A0A0F9B9B6</accession>
<evidence type="ECO:0000259" key="1">
    <source>
        <dbReference type="Pfam" id="PF00512"/>
    </source>
</evidence>
<sequence>MSPGRSRGEKSLEAWPNTTITIEKLNTVREMISAMAHELNQPLCAILAHAEGCLRVVERGISGKEERVAEKLNT</sequence>
<dbReference type="EMBL" id="LAZR01050463">
    <property type="protein sequence ID" value="KKK87299.1"/>
    <property type="molecule type" value="Genomic_DNA"/>
</dbReference>
<dbReference type="InterPro" id="IPR036097">
    <property type="entry name" value="HisK_dim/P_sf"/>
</dbReference>
<dbReference type="CDD" id="cd00082">
    <property type="entry name" value="HisKA"/>
    <property type="match status" value="1"/>
</dbReference>
<comment type="caution">
    <text evidence="2">The sequence shown here is derived from an EMBL/GenBank/DDBJ whole genome shotgun (WGS) entry which is preliminary data.</text>
</comment>
<feature type="domain" description="Signal transduction histidine kinase dimerisation/phosphoacceptor" evidence="1">
    <location>
        <begin position="29"/>
        <end position="55"/>
    </location>
</feature>
<dbReference type="Pfam" id="PF00512">
    <property type="entry name" value="HisKA"/>
    <property type="match status" value="1"/>
</dbReference>
<feature type="non-terminal residue" evidence="2">
    <location>
        <position position="74"/>
    </location>
</feature>
<gene>
    <name evidence="2" type="ORF">LCGC14_2754640</name>
</gene>
<evidence type="ECO:0000313" key="2">
    <source>
        <dbReference type="EMBL" id="KKK87299.1"/>
    </source>
</evidence>
<dbReference type="AlphaFoldDB" id="A0A0F9B9B6"/>
<reference evidence="2" key="1">
    <citation type="journal article" date="2015" name="Nature">
        <title>Complex archaea that bridge the gap between prokaryotes and eukaryotes.</title>
        <authorList>
            <person name="Spang A."/>
            <person name="Saw J.H."/>
            <person name="Jorgensen S.L."/>
            <person name="Zaremba-Niedzwiedzka K."/>
            <person name="Martijn J."/>
            <person name="Lind A.E."/>
            <person name="van Eijk R."/>
            <person name="Schleper C."/>
            <person name="Guy L."/>
            <person name="Ettema T.J."/>
        </authorList>
    </citation>
    <scope>NUCLEOTIDE SEQUENCE</scope>
</reference>
<dbReference type="SUPFAM" id="SSF47384">
    <property type="entry name" value="Homodimeric domain of signal transducing histidine kinase"/>
    <property type="match status" value="1"/>
</dbReference>
<dbReference type="Gene3D" id="1.10.287.130">
    <property type="match status" value="1"/>
</dbReference>
<protein>
    <recommendedName>
        <fullName evidence="1">Signal transduction histidine kinase dimerisation/phosphoacceptor domain-containing protein</fullName>
    </recommendedName>
</protein>
<dbReference type="GO" id="GO:0000155">
    <property type="term" value="F:phosphorelay sensor kinase activity"/>
    <property type="evidence" value="ECO:0007669"/>
    <property type="project" value="InterPro"/>
</dbReference>